<proteinExistence type="predicted"/>
<sequence length="518" mass="59737">MIIYRTKMFVFKLNNCCLFFIIFNFKICSYIATPDGLNSPEILPIFLNNSNIDNQKLENLPKVGKCCLIGQGLFRDNNGVVKCDNLNSTHYSNFLPVFSNFNKSGLLVPGKIMKRFITFIGNPCQYKRYMLEPEILSDDEHYLLRNGSIFAPNHLPTMLFPGIDYCMEIVPEFGPENFLRTLVCAHKEDETNTADFRLTFYACGLLISVPFLILTIIAYCITPRLMDVHGKSVCHYCGCLSIAFLSLAFVQLTSNYLSDDFCISAAFVIQFSFIACFFWLNVMSIETYQLTKRYMANGYSAPYEPKRLFFYYSLWAWIPPAVLIIISMIMDLSPTVPISYVKPNFGSQSCWFESHTDAMPYFYIPIGLLLSANVVLFILTAIAITRHQRDLDLRRLRQMNRETNRHERMTLRRLKRLFLVCLSLFFLMGINWTMEVISWWVTDPNSDPAPLAWSAFDLINALQGVLIFGIFVLRKPIRQLVWYQIKKLFDVNAIEPEIASKDRSLLNVLNIDAVHTSN</sequence>
<dbReference type="PANTHER" id="PTHR46953">
    <property type="entry name" value="G-PROTEIN COUPLED RECEPTOR MTH-LIKE 1-RELATED"/>
    <property type="match status" value="1"/>
</dbReference>
<evidence type="ECO:0000313" key="8">
    <source>
        <dbReference type="Proteomes" id="UP000639338"/>
    </source>
</evidence>
<dbReference type="PROSITE" id="PS50261">
    <property type="entry name" value="G_PROTEIN_RECEP_F2_4"/>
    <property type="match status" value="1"/>
</dbReference>
<evidence type="ECO:0000313" key="7">
    <source>
        <dbReference type="EMBL" id="KAF7988777.1"/>
    </source>
</evidence>
<dbReference type="Pfam" id="PF00002">
    <property type="entry name" value="7tm_2"/>
    <property type="match status" value="1"/>
</dbReference>
<dbReference type="PANTHER" id="PTHR46953:SF1">
    <property type="entry name" value="G-PROTEIN COUPLED RECEPTOR MTH-LIKE 1-RELATED"/>
    <property type="match status" value="1"/>
</dbReference>
<dbReference type="InterPro" id="IPR052808">
    <property type="entry name" value="GPCR_Mth-like"/>
</dbReference>
<dbReference type="AlphaFoldDB" id="A0A834XNI8"/>
<dbReference type="InterPro" id="IPR017981">
    <property type="entry name" value="GPCR_2-like_7TM"/>
</dbReference>
<reference evidence="7 8" key="1">
    <citation type="submission" date="2020-08" db="EMBL/GenBank/DDBJ databases">
        <title>Aphidius gifuensis genome sequencing and assembly.</title>
        <authorList>
            <person name="Du Z."/>
        </authorList>
    </citation>
    <scope>NUCLEOTIDE SEQUENCE [LARGE SCALE GENOMIC DNA]</scope>
    <source>
        <strain evidence="7">YNYX2018</strain>
        <tissue evidence="7">Adults</tissue>
    </source>
</reference>
<dbReference type="GO" id="GO:0004930">
    <property type="term" value="F:G protein-coupled receptor activity"/>
    <property type="evidence" value="ECO:0007669"/>
    <property type="project" value="InterPro"/>
</dbReference>
<keyword evidence="4 5" id="KW-0472">Membrane</keyword>
<keyword evidence="3 5" id="KW-1133">Transmembrane helix</keyword>
<dbReference type="Gene3D" id="1.20.1070.10">
    <property type="entry name" value="Rhodopsin 7-helix transmembrane proteins"/>
    <property type="match status" value="1"/>
</dbReference>
<dbReference type="EMBL" id="JACMRX010000005">
    <property type="protein sequence ID" value="KAF7988777.1"/>
    <property type="molecule type" value="Genomic_DNA"/>
</dbReference>
<gene>
    <name evidence="7" type="ORF">HCN44_007087</name>
</gene>
<dbReference type="Proteomes" id="UP000639338">
    <property type="component" value="Unassembled WGS sequence"/>
</dbReference>
<dbReference type="OrthoDB" id="5854379at2759"/>
<feature type="domain" description="G-protein coupled receptors family 2 profile 2" evidence="6">
    <location>
        <begin position="197"/>
        <end position="475"/>
    </location>
</feature>
<accession>A0A834XNI8</accession>
<dbReference type="InterPro" id="IPR000832">
    <property type="entry name" value="GPCR_2_secretin-like"/>
</dbReference>
<evidence type="ECO:0000256" key="2">
    <source>
        <dbReference type="ARBA" id="ARBA00022692"/>
    </source>
</evidence>
<name>A0A834XNI8_APHGI</name>
<feature type="transmembrane region" description="Helical" evidence="5">
    <location>
        <begin position="453"/>
        <end position="473"/>
    </location>
</feature>
<protein>
    <recommendedName>
        <fullName evidence="6">G-protein coupled receptors family 2 profile 2 domain-containing protein</fullName>
    </recommendedName>
</protein>
<evidence type="ECO:0000256" key="5">
    <source>
        <dbReference type="SAM" id="Phobius"/>
    </source>
</evidence>
<feature type="transmembrane region" description="Helical" evidence="5">
    <location>
        <begin position="417"/>
        <end position="441"/>
    </location>
</feature>
<dbReference type="GO" id="GO:0016020">
    <property type="term" value="C:membrane"/>
    <property type="evidence" value="ECO:0007669"/>
    <property type="project" value="UniProtKB-SubCell"/>
</dbReference>
<comment type="subcellular location">
    <subcellularLocation>
        <location evidence="1">Membrane</location>
        <topology evidence="1">Multi-pass membrane protein</topology>
    </subcellularLocation>
</comment>
<evidence type="ECO:0000256" key="3">
    <source>
        <dbReference type="ARBA" id="ARBA00022989"/>
    </source>
</evidence>
<evidence type="ECO:0000256" key="1">
    <source>
        <dbReference type="ARBA" id="ARBA00004141"/>
    </source>
</evidence>
<feature type="transmembrane region" description="Helical" evidence="5">
    <location>
        <begin position="309"/>
        <end position="330"/>
    </location>
</feature>
<organism evidence="7 8">
    <name type="scientific">Aphidius gifuensis</name>
    <name type="common">Parasitoid wasp</name>
    <dbReference type="NCBI Taxonomy" id="684658"/>
    <lineage>
        <taxon>Eukaryota</taxon>
        <taxon>Metazoa</taxon>
        <taxon>Ecdysozoa</taxon>
        <taxon>Arthropoda</taxon>
        <taxon>Hexapoda</taxon>
        <taxon>Insecta</taxon>
        <taxon>Pterygota</taxon>
        <taxon>Neoptera</taxon>
        <taxon>Endopterygota</taxon>
        <taxon>Hymenoptera</taxon>
        <taxon>Apocrita</taxon>
        <taxon>Ichneumonoidea</taxon>
        <taxon>Braconidae</taxon>
        <taxon>Aphidiinae</taxon>
        <taxon>Aphidius</taxon>
    </lineage>
</organism>
<feature type="transmembrane region" description="Helical" evidence="5">
    <location>
        <begin position="361"/>
        <end position="385"/>
    </location>
</feature>
<dbReference type="SUPFAM" id="SSF81321">
    <property type="entry name" value="Family A G protein-coupled receptor-like"/>
    <property type="match status" value="1"/>
</dbReference>
<evidence type="ECO:0000259" key="6">
    <source>
        <dbReference type="PROSITE" id="PS50261"/>
    </source>
</evidence>
<keyword evidence="2 5" id="KW-0812">Transmembrane</keyword>
<feature type="transmembrane region" description="Helical" evidence="5">
    <location>
        <begin position="198"/>
        <end position="221"/>
    </location>
</feature>
<dbReference type="CDD" id="cd15039">
    <property type="entry name" value="7tmB3_Methuselah-like"/>
    <property type="match status" value="1"/>
</dbReference>
<feature type="transmembrane region" description="Helical" evidence="5">
    <location>
        <begin position="233"/>
        <end position="253"/>
    </location>
</feature>
<evidence type="ECO:0000256" key="4">
    <source>
        <dbReference type="ARBA" id="ARBA00023136"/>
    </source>
</evidence>
<keyword evidence="8" id="KW-1185">Reference proteome</keyword>
<comment type="caution">
    <text evidence="7">The sequence shown here is derived from an EMBL/GenBank/DDBJ whole genome shotgun (WGS) entry which is preliminary data.</text>
</comment>
<dbReference type="GO" id="GO:0007166">
    <property type="term" value="P:cell surface receptor signaling pathway"/>
    <property type="evidence" value="ECO:0007669"/>
    <property type="project" value="InterPro"/>
</dbReference>
<feature type="transmembrane region" description="Helical" evidence="5">
    <location>
        <begin position="265"/>
        <end position="288"/>
    </location>
</feature>